<comment type="caution">
    <text evidence="2">The sequence shown here is derived from an EMBL/GenBank/DDBJ whole genome shotgun (WGS) entry which is preliminary data.</text>
</comment>
<evidence type="ECO:0000313" key="3">
    <source>
        <dbReference type="Proteomes" id="UP001165962"/>
    </source>
</evidence>
<accession>A0ABX0JIA2</accession>
<gene>
    <name evidence="2" type="ORF">G9U52_35520</name>
</gene>
<evidence type="ECO:0000256" key="1">
    <source>
        <dbReference type="SAM" id="Phobius"/>
    </source>
</evidence>
<organism evidence="2 3">
    <name type="scientific">Paenibacillus agricola</name>
    <dbReference type="NCBI Taxonomy" id="2716264"/>
    <lineage>
        <taxon>Bacteria</taxon>
        <taxon>Bacillati</taxon>
        <taxon>Bacillota</taxon>
        <taxon>Bacilli</taxon>
        <taxon>Bacillales</taxon>
        <taxon>Paenibacillaceae</taxon>
        <taxon>Paenibacillus</taxon>
    </lineage>
</organism>
<keyword evidence="1" id="KW-0472">Membrane</keyword>
<keyword evidence="1" id="KW-0812">Transmembrane</keyword>
<proteinExistence type="predicted"/>
<reference evidence="2" key="1">
    <citation type="submission" date="2020-03" db="EMBL/GenBank/DDBJ databases">
        <title>Draft sequencing of Paenibacilllus sp. S3N08.</title>
        <authorList>
            <person name="Kim D.-U."/>
        </authorList>
    </citation>
    <scope>NUCLEOTIDE SEQUENCE</scope>
    <source>
        <strain evidence="2">S3N08</strain>
    </source>
</reference>
<keyword evidence="3" id="KW-1185">Reference proteome</keyword>
<keyword evidence="1" id="KW-1133">Transmembrane helix</keyword>
<dbReference type="RefSeq" id="WP_166157124.1">
    <property type="nucleotide sequence ID" value="NZ_JAAOIW010000025.1"/>
</dbReference>
<evidence type="ECO:0000313" key="2">
    <source>
        <dbReference type="EMBL" id="NHN35041.1"/>
    </source>
</evidence>
<name>A0ABX0JIA2_9BACL</name>
<evidence type="ECO:0008006" key="4">
    <source>
        <dbReference type="Google" id="ProtNLM"/>
    </source>
</evidence>
<protein>
    <recommendedName>
        <fullName evidence="4">Cache domain-containing protein</fullName>
    </recommendedName>
</protein>
<dbReference type="Proteomes" id="UP001165962">
    <property type="component" value="Unassembled WGS sequence"/>
</dbReference>
<feature type="transmembrane region" description="Helical" evidence="1">
    <location>
        <begin position="12"/>
        <end position="38"/>
    </location>
</feature>
<sequence>MSKPKGKNRGIIFWKNLSLALLITCIPTAFIGVILYYIGTDKNQLNQSIQQMDDFLTNLEHSVVRLAFDRSLDTTLKRLDFIQEFQQTNELMKSFSLMVESNSLINSVSLYLRDADKVISNDLGLQSIHTDEERKLLHSLLEKERTIYWDYSLKKNNMTQSSSKAIIIKLPGGQMYGSFGAFIIYLDQDKLNNMVQKLASGEGVAFLFNEKGDYLTTRSQETSQEQLALEDS</sequence>
<dbReference type="EMBL" id="JAAOIW010000025">
    <property type="protein sequence ID" value="NHN35041.1"/>
    <property type="molecule type" value="Genomic_DNA"/>
</dbReference>